<organism evidence="4 5">
    <name type="scientific">Virgibacillus siamensis</name>
    <dbReference type="NCBI Taxonomy" id="480071"/>
    <lineage>
        <taxon>Bacteria</taxon>
        <taxon>Bacillati</taxon>
        <taxon>Bacillota</taxon>
        <taxon>Bacilli</taxon>
        <taxon>Bacillales</taxon>
        <taxon>Bacillaceae</taxon>
        <taxon>Virgibacillus</taxon>
    </lineage>
</organism>
<proteinExistence type="predicted"/>
<gene>
    <name evidence="4" type="primary">dhaL1</name>
    <name evidence="4" type="ORF">GCM10009001_01820</name>
</gene>
<dbReference type="InterPro" id="IPR036117">
    <property type="entry name" value="DhaL_dom_sf"/>
</dbReference>
<dbReference type="PROSITE" id="PS51480">
    <property type="entry name" value="DHAL"/>
    <property type="match status" value="1"/>
</dbReference>
<name>A0ABP3QHT1_9BACI</name>
<evidence type="ECO:0000313" key="4">
    <source>
        <dbReference type="EMBL" id="GAA0589559.1"/>
    </source>
</evidence>
<dbReference type="Gene3D" id="1.25.40.340">
    <property type="match status" value="1"/>
</dbReference>
<dbReference type="InterPro" id="IPR004007">
    <property type="entry name" value="DhaL_dom"/>
</dbReference>
<sequence>MELTVKEIIAWLEISNTNIQENKAYLTELDQAIGDGDHGINMARGFQEVLNKVTDQEYEAISDVLKDTAMTLISKVGGASGPLLGTAFLKMSTAVKGQESLDTADFAAALNEAINGIKQRGKATEEEKTLLDVWSPMADYFSAVDQFSAEVITETAKDAMEKTKDMMATKGRAAYFKEKSIGHLDPGAVTSFYIFSGLAEAVKGGKN</sequence>
<dbReference type="Proteomes" id="UP001500866">
    <property type="component" value="Unassembled WGS sequence"/>
</dbReference>
<dbReference type="EMBL" id="BAAADS010000001">
    <property type="protein sequence ID" value="GAA0589559.1"/>
    <property type="molecule type" value="Genomic_DNA"/>
</dbReference>
<keyword evidence="5" id="KW-1185">Reference proteome</keyword>
<dbReference type="NCBIfam" id="TIGR02365">
    <property type="entry name" value="dha_L_ycgS"/>
    <property type="match status" value="1"/>
</dbReference>
<feature type="domain" description="DhaL" evidence="3">
    <location>
        <begin position="6"/>
        <end position="200"/>
    </location>
</feature>
<evidence type="ECO:0000256" key="1">
    <source>
        <dbReference type="ARBA" id="ARBA00022679"/>
    </source>
</evidence>
<dbReference type="RefSeq" id="WP_343809416.1">
    <property type="nucleotide sequence ID" value="NZ_BAAADS010000001.1"/>
</dbReference>
<comment type="caution">
    <text evidence="4">The sequence shown here is derived from an EMBL/GenBank/DDBJ whole genome shotgun (WGS) entry which is preliminary data.</text>
</comment>
<dbReference type="SMART" id="SM01120">
    <property type="entry name" value="Dak2"/>
    <property type="match status" value="1"/>
</dbReference>
<dbReference type="PANTHER" id="PTHR28629:SF4">
    <property type="entry name" value="TRIOKINASE_FMN CYCLASE"/>
    <property type="match status" value="1"/>
</dbReference>
<keyword evidence="1" id="KW-0808">Transferase</keyword>
<keyword evidence="2 4" id="KW-0418">Kinase</keyword>
<dbReference type="Pfam" id="PF02734">
    <property type="entry name" value="Dak2"/>
    <property type="match status" value="1"/>
</dbReference>
<dbReference type="GO" id="GO:0016301">
    <property type="term" value="F:kinase activity"/>
    <property type="evidence" value="ECO:0007669"/>
    <property type="project" value="UniProtKB-KW"/>
</dbReference>
<evidence type="ECO:0000256" key="2">
    <source>
        <dbReference type="ARBA" id="ARBA00022777"/>
    </source>
</evidence>
<dbReference type="InterPro" id="IPR012737">
    <property type="entry name" value="DhaK_L_YcgS"/>
</dbReference>
<dbReference type="SUPFAM" id="SSF101473">
    <property type="entry name" value="DhaL-like"/>
    <property type="match status" value="1"/>
</dbReference>
<dbReference type="InterPro" id="IPR050861">
    <property type="entry name" value="Dihydroxyacetone_Kinase"/>
</dbReference>
<evidence type="ECO:0000313" key="5">
    <source>
        <dbReference type="Proteomes" id="UP001500866"/>
    </source>
</evidence>
<reference evidence="5" key="1">
    <citation type="journal article" date="2019" name="Int. J. Syst. Evol. Microbiol.">
        <title>The Global Catalogue of Microorganisms (GCM) 10K type strain sequencing project: providing services to taxonomists for standard genome sequencing and annotation.</title>
        <authorList>
            <consortium name="The Broad Institute Genomics Platform"/>
            <consortium name="The Broad Institute Genome Sequencing Center for Infectious Disease"/>
            <person name="Wu L."/>
            <person name="Ma J."/>
        </authorList>
    </citation>
    <scope>NUCLEOTIDE SEQUENCE [LARGE SCALE GENOMIC DNA]</scope>
    <source>
        <strain evidence="5">JCM 15395</strain>
    </source>
</reference>
<evidence type="ECO:0000259" key="3">
    <source>
        <dbReference type="PROSITE" id="PS51480"/>
    </source>
</evidence>
<dbReference type="PANTHER" id="PTHR28629">
    <property type="entry name" value="TRIOKINASE/FMN CYCLASE"/>
    <property type="match status" value="1"/>
</dbReference>
<accession>A0ABP3QHT1</accession>
<protein>
    <submittedName>
        <fullName evidence="4">Dihydroxyacetone kinase ADP-binding subunit DhaL1</fullName>
    </submittedName>
</protein>